<feature type="transmembrane region" description="Helical" evidence="1">
    <location>
        <begin position="15"/>
        <end position="34"/>
    </location>
</feature>
<keyword evidence="1" id="KW-0812">Transmembrane</keyword>
<feature type="transmembrane region" description="Helical" evidence="1">
    <location>
        <begin position="63"/>
        <end position="87"/>
    </location>
</feature>
<protein>
    <submittedName>
        <fullName evidence="2">Uncharacterized protein</fullName>
    </submittedName>
</protein>
<sequence>MMVDSKYAVRLQTKYNLYLSFLFIAALGIFYVVWDLLYSLFHVLGIEKYASGEPGESLNIFDYVYLISLVLTFLVSYLATALAVGIFNNWTVKQTLDRLVNFKNIPAHWYKQ</sequence>
<reference evidence="2" key="2">
    <citation type="submission" date="2020-08" db="EMBL/GenBank/DDBJ databases">
        <authorList>
            <person name="Lai Q."/>
        </authorList>
    </citation>
    <scope>NUCLEOTIDE SEQUENCE</scope>
    <source>
        <strain evidence="2">S27-2</strain>
    </source>
</reference>
<dbReference type="RefSeq" id="WP_186505088.1">
    <property type="nucleotide sequence ID" value="NZ_JACNEP010000001.1"/>
</dbReference>
<proteinExistence type="predicted"/>
<gene>
    <name evidence="2" type="ORF">H8B19_01965</name>
</gene>
<reference evidence="2" key="1">
    <citation type="journal article" date="2018" name="Int. J. Syst. Evol. Microbiol.">
        <title>Neptunicella marina gen. nov., sp. nov., isolated from surface seawater.</title>
        <authorList>
            <person name="Liu X."/>
            <person name="Lai Q."/>
            <person name="Du Y."/>
            <person name="Zhang X."/>
            <person name="Liu Z."/>
            <person name="Sun F."/>
            <person name="Shao Z."/>
        </authorList>
    </citation>
    <scope>NUCLEOTIDE SEQUENCE</scope>
    <source>
        <strain evidence="2">S27-2</strain>
    </source>
</reference>
<name>A0A8J6IP10_9ALTE</name>
<dbReference type="Proteomes" id="UP000601768">
    <property type="component" value="Unassembled WGS sequence"/>
</dbReference>
<keyword evidence="1" id="KW-0472">Membrane</keyword>
<accession>A0A8J6IP10</accession>
<dbReference type="AlphaFoldDB" id="A0A8J6IP10"/>
<keyword evidence="3" id="KW-1185">Reference proteome</keyword>
<evidence type="ECO:0000313" key="3">
    <source>
        <dbReference type="Proteomes" id="UP000601768"/>
    </source>
</evidence>
<keyword evidence="1" id="KW-1133">Transmembrane helix</keyword>
<dbReference type="EMBL" id="JACNEP010000001">
    <property type="protein sequence ID" value="MBC3764626.1"/>
    <property type="molecule type" value="Genomic_DNA"/>
</dbReference>
<comment type="caution">
    <text evidence="2">The sequence shown here is derived from an EMBL/GenBank/DDBJ whole genome shotgun (WGS) entry which is preliminary data.</text>
</comment>
<evidence type="ECO:0000256" key="1">
    <source>
        <dbReference type="SAM" id="Phobius"/>
    </source>
</evidence>
<evidence type="ECO:0000313" key="2">
    <source>
        <dbReference type="EMBL" id="MBC3764626.1"/>
    </source>
</evidence>
<organism evidence="2 3">
    <name type="scientific">Neptunicella marina</name>
    <dbReference type="NCBI Taxonomy" id="2125989"/>
    <lineage>
        <taxon>Bacteria</taxon>
        <taxon>Pseudomonadati</taxon>
        <taxon>Pseudomonadota</taxon>
        <taxon>Gammaproteobacteria</taxon>
        <taxon>Alteromonadales</taxon>
        <taxon>Alteromonadaceae</taxon>
        <taxon>Neptunicella</taxon>
    </lineage>
</organism>